<dbReference type="Proteomes" id="UP000789860">
    <property type="component" value="Unassembled WGS sequence"/>
</dbReference>
<evidence type="ECO:0000313" key="2">
    <source>
        <dbReference type="Proteomes" id="UP000789860"/>
    </source>
</evidence>
<gene>
    <name evidence="1" type="ORF">SCALOS_LOCUS2771</name>
</gene>
<feature type="non-terminal residue" evidence="1">
    <location>
        <position position="1"/>
    </location>
</feature>
<accession>A0ACA9KST8</accession>
<protein>
    <submittedName>
        <fullName evidence="1">6293_t:CDS:1</fullName>
    </submittedName>
</protein>
<proteinExistence type="predicted"/>
<reference evidence="1" key="1">
    <citation type="submission" date="2021-06" db="EMBL/GenBank/DDBJ databases">
        <authorList>
            <person name="Kallberg Y."/>
            <person name="Tangrot J."/>
            <person name="Rosling A."/>
        </authorList>
    </citation>
    <scope>NUCLEOTIDE SEQUENCE</scope>
    <source>
        <strain evidence="1">AU212A</strain>
    </source>
</reference>
<name>A0ACA9KST8_9GLOM</name>
<dbReference type="EMBL" id="CAJVPM010002615">
    <property type="protein sequence ID" value="CAG8489542.1"/>
    <property type="molecule type" value="Genomic_DNA"/>
</dbReference>
<organism evidence="1 2">
    <name type="scientific">Scutellospora calospora</name>
    <dbReference type="NCBI Taxonomy" id="85575"/>
    <lineage>
        <taxon>Eukaryota</taxon>
        <taxon>Fungi</taxon>
        <taxon>Fungi incertae sedis</taxon>
        <taxon>Mucoromycota</taxon>
        <taxon>Glomeromycotina</taxon>
        <taxon>Glomeromycetes</taxon>
        <taxon>Diversisporales</taxon>
        <taxon>Gigasporaceae</taxon>
        <taxon>Scutellospora</taxon>
    </lineage>
</organism>
<evidence type="ECO:0000313" key="1">
    <source>
        <dbReference type="EMBL" id="CAG8489542.1"/>
    </source>
</evidence>
<sequence length="53" mass="6395">TRKRTNVLTAEERKDINNNIKAQEEEKDQDYLTIEEIELDRIQKVHMNLLNKI</sequence>
<comment type="caution">
    <text evidence="1">The sequence shown here is derived from an EMBL/GenBank/DDBJ whole genome shotgun (WGS) entry which is preliminary data.</text>
</comment>
<keyword evidence="2" id="KW-1185">Reference proteome</keyword>